<keyword evidence="1" id="KW-0472">Membrane</keyword>
<dbReference type="Proteomes" id="UP000318102">
    <property type="component" value="Unassembled WGS sequence"/>
</dbReference>
<dbReference type="AlphaFoldDB" id="A0A559J3W0"/>
<sequence length="167" mass="18478">MLVVIMLGIVYYAFVMNQTQGVMIAAGVMLVGTAIGVGWRYAQQKPPTSAIVEPVGITKLVLLNEDGDSVKEWYINGETSLLIGKRSNQSEVDIDLTESEYASLISKEHAVLNYASGVWYIEDIESRNGTGIQHRGAGSKQRLEKDHPHKLEQGDIIFIANTRLQMK</sequence>
<dbReference type="InterPro" id="IPR008984">
    <property type="entry name" value="SMAD_FHA_dom_sf"/>
</dbReference>
<protein>
    <submittedName>
        <fullName evidence="3">FHA domain-containing protein</fullName>
    </submittedName>
</protein>
<dbReference type="SUPFAM" id="SSF49879">
    <property type="entry name" value="SMAD/FHA domain"/>
    <property type="match status" value="1"/>
</dbReference>
<comment type="caution">
    <text evidence="3">The sequence shown here is derived from an EMBL/GenBank/DDBJ whole genome shotgun (WGS) entry which is preliminary data.</text>
</comment>
<name>A0A559J3W0_9BACL</name>
<keyword evidence="1" id="KW-0812">Transmembrane</keyword>
<dbReference type="InterPro" id="IPR000253">
    <property type="entry name" value="FHA_dom"/>
</dbReference>
<reference evidence="3 4" key="1">
    <citation type="submission" date="2019-07" db="EMBL/GenBank/DDBJ databases">
        <authorList>
            <person name="Kim J."/>
        </authorList>
    </citation>
    <scope>NUCLEOTIDE SEQUENCE [LARGE SCALE GENOMIC DNA]</scope>
    <source>
        <strain evidence="3 4">N4</strain>
    </source>
</reference>
<feature type="domain" description="FHA" evidence="2">
    <location>
        <begin position="81"/>
        <end position="137"/>
    </location>
</feature>
<dbReference type="Gene3D" id="2.60.200.20">
    <property type="match status" value="1"/>
</dbReference>
<feature type="transmembrane region" description="Helical" evidence="1">
    <location>
        <begin position="20"/>
        <end position="39"/>
    </location>
</feature>
<dbReference type="PROSITE" id="PS50006">
    <property type="entry name" value="FHA_DOMAIN"/>
    <property type="match status" value="1"/>
</dbReference>
<dbReference type="OrthoDB" id="2473431at2"/>
<keyword evidence="1" id="KW-1133">Transmembrane helix</keyword>
<keyword evidence="4" id="KW-1185">Reference proteome</keyword>
<dbReference type="Pfam" id="PF00498">
    <property type="entry name" value="FHA"/>
    <property type="match status" value="1"/>
</dbReference>
<dbReference type="CDD" id="cd00060">
    <property type="entry name" value="FHA"/>
    <property type="match status" value="1"/>
</dbReference>
<evidence type="ECO:0000313" key="4">
    <source>
        <dbReference type="Proteomes" id="UP000318102"/>
    </source>
</evidence>
<evidence type="ECO:0000313" key="3">
    <source>
        <dbReference type="EMBL" id="TVX94541.1"/>
    </source>
</evidence>
<evidence type="ECO:0000259" key="2">
    <source>
        <dbReference type="PROSITE" id="PS50006"/>
    </source>
</evidence>
<organism evidence="3 4">
    <name type="scientific">Paenibacillus agilis</name>
    <dbReference type="NCBI Taxonomy" id="3020863"/>
    <lineage>
        <taxon>Bacteria</taxon>
        <taxon>Bacillati</taxon>
        <taxon>Bacillota</taxon>
        <taxon>Bacilli</taxon>
        <taxon>Bacillales</taxon>
        <taxon>Paenibacillaceae</taxon>
        <taxon>Paenibacillus</taxon>
    </lineage>
</organism>
<accession>A0A559J3W0</accession>
<dbReference type="SMART" id="SM00240">
    <property type="entry name" value="FHA"/>
    <property type="match status" value="1"/>
</dbReference>
<dbReference type="EMBL" id="VNJK01000001">
    <property type="protein sequence ID" value="TVX94541.1"/>
    <property type="molecule type" value="Genomic_DNA"/>
</dbReference>
<proteinExistence type="predicted"/>
<evidence type="ECO:0000256" key="1">
    <source>
        <dbReference type="SAM" id="Phobius"/>
    </source>
</evidence>
<gene>
    <name evidence="3" type="ORF">FPZ44_02565</name>
</gene>